<dbReference type="PROSITE" id="PS01031">
    <property type="entry name" value="SHSP"/>
    <property type="match status" value="1"/>
</dbReference>
<dbReference type="Proteomes" id="UP000239485">
    <property type="component" value="Unassembled WGS sequence"/>
</dbReference>
<feature type="domain" description="SHSP" evidence="4">
    <location>
        <begin position="131"/>
        <end position="241"/>
    </location>
</feature>
<protein>
    <submittedName>
        <fullName evidence="5">Hsp20/alpha crystallin family protein</fullName>
    </submittedName>
</protein>
<dbReference type="Gene3D" id="2.60.40.790">
    <property type="match status" value="1"/>
</dbReference>
<dbReference type="EMBL" id="PTJD01000021">
    <property type="protein sequence ID" value="PPK90893.1"/>
    <property type="molecule type" value="Genomic_DNA"/>
</dbReference>
<feature type="compositionally biased region" description="Basic and acidic residues" evidence="3">
    <location>
        <begin position="37"/>
        <end position="55"/>
    </location>
</feature>
<dbReference type="Pfam" id="PF00011">
    <property type="entry name" value="HSP20"/>
    <property type="match status" value="1"/>
</dbReference>
<dbReference type="CDD" id="cd06464">
    <property type="entry name" value="ACD_sHsps-like"/>
    <property type="match status" value="1"/>
</dbReference>
<comment type="caution">
    <text evidence="5">The sequence shown here is derived from an EMBL/GenBank/DDBJ whole genome shotgun (WGS) entry which is preliminary data.</text>
</comment>
<dbReference type="RefSeq" id="WP_104435675.1">
    <property type="nucleotide sequence ID" value="NZ_PTJD01000021.1"/>
</dbReference>
<feature type="region of interest" description="Disordered" evidence="3">
    <location>
        <begin position="1"/>
        <end position="85"/>
    </location>
</feature>
<evidence type="ECO:0000313" key="6">
    <source>
        <dbReference type="Proteomes" id="UP000239485"/>
    </source>
</evidence>
<name>A0A2S6ICD5_9ACTN</name>
<evidence type="ECO:0000313" key="5">
    <source>
        <dbReference type="EMBL" id="PPK90893.1"/>
    </source>
</evidence>
<dbReference type="SUPFAM" id="SSF49764">
    <property type="entry name" value="HSP20-like chaperones"/>
    <property type="match status" value="1"/>
</dbReference>
<evidence type="ECO:0000256" key="3">
    <source>
        <dbReference type="SAM" id="MobiDB-lite"/>
    </source>
</evidence>
<sequence>MDDYGPEATPAAPERQRGAEHDAASGDARTASPVTGDTERAQRREQILFERERVAARRRAQRAAGAGVRPGPPTLSPARPSGEEFEAGWWSVERSTAADAGAGAAGATASAQVPPAQRPAEDGPAPTVTVPVAVPMTVPADVWRGPEGYSLDLDLPGVDPASVGVAFAGGVLTISAERRGQLVQGRAAVLLERPVGTVTRQVQLPEDVDTAAAHIGYRDGVLSVSLPVTGAGARVIDLSQGAGHDGHRLP</sequence>
<organism evidence="5 6">
    <name type="scientific">Kineococcus xinjiangensis</name>
    <dbReference type="NCBI Taxonomy" id="512762"/>
    <lineage>
        <taxon>Bacteria</taxon>
        <taxon>Bacillati</taxon>
        <taxon>Actinomycetota</taxon>
        <taxon>Actinomycetes</taxon>
        <taxon>Kineosporiales</taxon>
        <taxon>Kineosporiaceae</taxon>
        <taxon>Kineococcus</taxon>
    </lineage>
</organism>
<dbReference type="AlphaFoldDB" id="A0A2S6ICD5"/>
<feature type="region of interest" description="Disordered" evidence="3">
    <location>
        <begin position="98"/>
        <end position="128"/>
    </location>
</feature>
<dbReference type="InterPro" id="IPR008978">
    <property type="entry name" value="HSP20-like_chaperone"/>
</dbReference>
<proteinExistence type="inferred from homology"/>
<gene>
    <name evidence="5" type="ORF">CLV92_12123</name>
</gene>
<feature type="compositionally biased region" description="Basic and acidic residues" evidence="3">
    <location>
        <begin position="14"/>
        <end position="24"/>
    </location>
</feature>
<dbReference type="PANTHER" id="PTHR11527">
    <property type="entry name" value="HEAT-SHOCK PROTEIN 20 FAMILY MEMBER"/>
    <property type="match status" value="1"/>
</dbReference>
<dbReference type="InterPro" id="IPR002068">
    <property type="entry name" value="A-crystallin/Hsp20_dom"/>
</dbReference>
<accession>A0A2S6ICD5</accession>
<keyword evidence="6" id="KW-1185">Reference proteome</keyword>
<evidence type="ECO:0000256" key="2">
    <source>
        <dbReference type="RuleBase" id="RU003616"/>
    </source>
</evidence>
<reference evidence="5 6" key="1">
    <citation type="submission" date="2018-02" db="EMBL/GenBank/DDBJ databases">
        <title>Genomic Encyclopedia of Archaeal and Bacterial Type Strains, Phase II (KMG-II): from individual species to whole genera.</title>
        <authorList>
            <person name="Goeker M."/>
        </authorList>
    </citation>
    <scope>NUCLEOTIDE SEQUENCE [LARGE SCALE GENOMIC DNA]</scope>
    <source>
        <strain evidence="5 6">DSM 22857</strain>
    </source>
</reference>
<dbReference type="InterPro" id="IPR031107">
    <property type="entry name" value="Small_HSP"/>
</dbReference>
<feature type="compositionally biased region" description="Low complexity" evidence="3">
    <location>
        <begin position="98"/>
        <end position="111"/>
    </location>
</feature>
<dbReference type="OrthoDB" id="5242916at2"/>
<comment type="similarity">
    <text evidence="1 2">Belongs to the small heat shock protein (HSP20) family.</text>
</comment>
<evidence type="ECO:0000259" key="4">
    <source>
        <dbReference type="PROSITE" id="PS01031"/>
    </source>
</evidence>
<evidence type="ECO:0000256" key="1">
    <source>
        <dbReference type="PROSITE-ProRule" id="PRU00285"/>
    </source>
</evidence>